<dbReference type="Pfam" id="PF00005">
    <property type="entry name" value="ABC_tran"/>
    <property type="match status" value="1"/>
</dbReference>
<dbReference type="InterPro" id="IPR036640">
    <property type="entry name" value="ABC1_TM_sf"/>
</dbReference>
<dbReference type="Gene3D" id="3.40.50.300">
    <property type="entry name" value="P-loop containing nucleotide triphosphate hydrolases"/>
    <property type="match status" value="1"/>
</dbReference>
<evidence type="ECO:0000256" key="8">
    <source>
        <dbReference type="ARBA" id="ARBA00023136"/>
    </source>
</evidence>
<dbReference type="SUPFAM" id="SSF90123">
    <property type="entry name" value="ABC transporter transmembrane region"/>
    <property type="match status" value="1"/>
</dbReference>
<feature type="transmembrane region" description="Helical" evidence="9">
    <location>
        <begin position="247"/>
        <end position="267"/>
    </location>
</feature>
<dbReference type="InterPro" id="IPR039421">
    <property type="entry name" value="Type_1_exporter"/>
</dbReference>
<dbReference type="CDD" id="cd18552">
    <property type="entry name" value="ABC_6TM_MsbA_like"/>
    <property type="match status" value="1"/>
</dbReference>
<evidence type="ECO:0000256" key="5">
    <source>
        <dbReference type="ARBA" id="ARBA00022741"/>
    </source>
</evidence>
<dbReference type="InterPro" id="IPR003439">
    <property type="entry name" value="ABC_transporter-like_ATP-bd"/>
</dbReference>
<dbReference type="PROSITE" id="PS50929">
    <property type="entry name" value="ABC_TM1F"/>
    <property type="match status" value="1"/>
</dbReference>
<protein>
    <submittedName>
        <fullName evidence="12">Efflux ABC transporter, transmembrane ATP-binding protein</fullName>
    </submittedName>
</protein>
<dbReference type="RefSeq" id="WP_158524390.1">
    <property type="nucleotide sequence ID" value="NZ_CP011797.1"/>
</dbReference>
<evidence type="ECO:0000256" key="9">
    <source>
        <dbReference type="SAM" id="Phobius"/>
    </source>
</evidence>
<dbReference type="InterPro" id="IPR027417">
    <property type="entry name" value="P-loop_NTPase"/>
</dbReference>
<evidence type="ECO:0000313" key="13">
    <source>
        <dbReference type="Proteomes" id="UP000229757"/>
    </source>
</evidence>
<accession>A0A2K8KUX0</accession>
<dbReference type="EMBL" id="CP011797">
    <property type="protein sequence ID" value="ATX77869.1"/>
    <property type="molecule type" value="Genomic_DNA"/>
</dbReference>
<dbReference type="GO" id="GO:0005524">
    <property type="term" value="F:ATP binding"/>
    <property type="evidence" value="ECO:0007669"/>
    <property type="project" value="UniProtKB-KW"/>
</dbReference>
<keyword evidence="6 12" id="KW-0067">ATP-binding</keyword>
<dbReference type="InterPro" id="IPR017871">
    <property type="entry name" value="ABC_transporter-like_CS"/>
</dbReference>
<dbReference type="KEGG" id="rfo:REIFOR_02747"/>
<keyword evidence="13" id="KW-1185">Reference proteome</keyword>
<keyword evidence="8 9" id="KW-0472">Membrane</keyword>
<gene>
    <name evidence="12" type="ORF">REIFOR_02747</name>
</gene>
<evidence type="ECO:0000256" key="4">
    <source>
        <dbReference type="ARBA" id="ARBA00022692"/>
    </source>
</evidence>
<dbReference type="GO" id="GO:0015421">
    <property type="term" value="F:ABC-type oligopeptide transporter activity"/>
    <property type="evidence" value="ECO:0007669"/>
    <property type="project" value="TreeGrafter"/>
</dbReference>
<feature type="transmembrane region" description="Helical" evidence="9">
    <location>
        <begin position="23"/>
        <end position="43"/>
    </location>
</feature>
<dbReference type="FunFam" id="3.40.50.300:FF:000221">
    <property type="entry name" value="Multidrug ABC transporter ATP-binding protein"/>
    <property type="match status" value="1"/>
</dbReference>
<reference evidence="12 13" key="1">
    <citation type="journal article" date="2017" name="Environ. Microbiol.">
        <title>Genomic and physiological analyses of 'Reinekea forsetii' reveal a versatile opportunistic lifestyle during spring algae blooms.</title>
        <authorList>
            <person name="Avci B."/>
            <person name="Hahnke R.L."/>
            <person name="Chafee M."/>
            <person name="Fischer T."/>
            <person name="Gruber-Vodicka H."/>
            <person name="Tegetmeyer H.E."/>
            <person name="Harder J."/>
            <person name="Fuchs B.M."/>
            <person name="Amann R.I."/>
            <person name="Teeling H."/>
        </authorList>
    </citation>
    <scope>NUCLEOTIDE SEQUENCE [LARGE SCALE GENOMIC DNA]</scope>
    <source>
        <strain evidence="12 13">Hel1_31_D35</strain>
    </source>
</reference>
<keyword evidence="5" id="KW-0547">Nucleotide-binding</keyword>
<evidence type="ECO:0000256" key="1">
    <source>
        <dbReference type="ARBA" id="ARBA00004651"/>
    </source>
</evidence>
<keyword evidence="3" id="KW-1003">Cell membrane</keyword>
<dbReference type="InterPro" id="IPR011527">
    <property type="entry name" value="ABC1_TM_dom"/>
</dbReference>
<dbReference type="AlphaFoldDB" id="A0A2K8KUX0"/>
<dbReference type="InterPro" id="IPR003593">
    <property type="entry name" value="AAA+_ATPase"/>
</dbReference>
<dbReference type="PANTHER" id="PTHR43394">
    <property type="entry name" value="ATP-DEPENDENT PERMEASE MDL1, MITOCHONDRIAL"/>
    <property type="match status" value="1"/>
</dbReference>
<evidence type="ECO:0000313" key="12">
    <source>
        <dbReference type="EMBL" id="ATX77869.1"/>
    </source>
</evidence>
<dbReference type="Gene3D" id="1.20.1560.10">
    <property type="entry name" value="ABC transporter type 1, transmembrane domain"/>
    <property type="match status" value="1"/>
</dbReference>
<dbReference type="OrthoDB" id="9806127at2"/>
<keyword evidence="2" id="KW-0813">Transport</keyword>
<keyword evidence="7 9" id="KW-1133">Transmembrane helix</keyword>
<feature type="domain" description="ABC transporter" evidence="10">
    <location>
        <begin position="342"/>
        <end position="575"/>
    </location>
</feature>
<sequence length="579" mass="63420">MSEESRSYLIPKVWHSYIKRHSFKLAIAFSFMLLEGAAMYVFVRTLKPMFDNVFIAGQTSQLGSISLTVFAVFLVRSIGSFIYRSLTVKTGVNVVGHIQRDLTRHLLTLDMAFFNRHSPGELIERVRGDTQALQGFASTTLLSVGRDTATLIGMLASALQDDWMWTLIVFIGAPLLVLPISLLQKLIRKQTRRARETSASLSTRLDEIFHGIKAIKLNNLAQHENDRFNLGVRTFVRTALKSEYGKAAMPSIIDLIAGIGFVAVIFYGGQEIISGEKTAGTFISFFFAIALIFDPIRRLTSVSGSIQGALINLERIYFLFDQKPTPRPAAKADGLTQPLGDIEFRGVNFSYGPVPVLRELSFVAAGGKTTAFVGASGAGKSTLFNLLTHIELPDSGTISIGGQNIDSLEVHNLRHSIAVVSQESALFDESLHDNIKLGDVVTDDRRIEQAAVDALVSEFAAELPFGLQSLAGPRGSNLSGGQRQRVIIARALLRDAPILLLDEATAALDNQTEIQIQTLLDEFTRDKTTLVIAHRLTTVMNADLIHVMKDGQIVESGSHTELLAKGAHYSALHRTLATD</sequence>
<dbReference type="PROSITE" id="PS00211">
    <property type="entry name" value="ABC_TRANSPORTER_1"/>
    <property type="match status" value="1"/>
</dbReference>
<dbReference type="SMART" id="SM00382">
    <property type="entry name" value="AAA"/>
    <property type="match status" value="1"/>
</dbReference>
<evidence type="ECO:0000259" key="10">
    <source>
        <dbReference type="PROSITE" id="PS50893"/>
    </source>
</evidence>
<evidence type="ECO:0000256" key="7">
    <source>
        <dbReference type="ARBA" id="ARBA00022989"/>
    </source>
</evidence>
<dbReference type="Pfam" id="PF00664">
    <property type="entry name" value="ABC_membrane"/>
    <property type="match status" value="1"/>
</dbReference>
<evidence type="ECO:0000259" key="11">
    <source>
        <dbReference type="PROSITE" id="PS50929"/>
    </source>
</evidence>
<proteinExistence type="predicted"/>
<evidence type="ECO:0000256" key="2">
    <source>
        <dbReference type="ARBA" id="ARBA00022448"/>
    </source>
</evidence>
<dbReference type="PANTHER" id="PTHR43394:SF1">
    <property type="entry name" value="ATP-BINDING CASSETTE SUB-FAMILY B MEMBER 10, MITOCHONDRIAL"/>
    <property type="match status" value="1"/>
</dbReference>
<evidence type="ECO:0000256" key="6">
    <source>
        <dbReference type="ARBA" id="ARBA00022840"/>
    </source>
</evidence>
<dbReference type="PROSITE" id="PS50893">
    <property type="entry name" value="ABC_TRANSPORTER_2"/>
    <property type="match status" value="1"/>
</dbReference>
<dbReference type="GO" id="GO:0016887">
    <property type="term" value="F:ATP hydrolysis activity"/>
    <property type="evidence" value="ECO:0007669"/>
    <property type="project" value="InterPro"/>
</dbReference>
<organism evidence="12 13">
    <name type="scientific">Reinekea forsetii</name>
    <dbReference type="NCBI Taxonomy" id="1336806"/>
    <lineage>
        <taxon>Bacteria</taxon>
        <taxon>Pseudomonadati</taxon>
        <taxon>Pseudomonadota</taxon>
        <taxon>Gammaproteobacteria</taxon>
        <taxon>Oceanospirillales</taxon>
        <taxon>Saccharospirillaceae</taxon>
        <taxon>Reinekea</taxon>
    </lineage>
</organism>
<name>A0A2K8KUX0_9GAMM</name>
<keyword evidence="4 9" id="KW-0812">Transmembrane</keyword>
<feature type="domain" description="ABC transmembrane type-1" evidence="11">
    <location>
        <begin position="26"/>
        <end position="308"/>
    </location>
</feature>
<dbReference type="GO" id="GO:0005886">
    <property type="term" value="C:plasma membrane"/>
    <property type="evidence" value="ECO:0007669"/>
    <property type="project" value="UniProtKB-SubCell"/>
</dbReference>
<feature type="transmembrane region" description="Helical" evidence="9">
    <location>
        <begin position="64"/>
        <end position="83"/>
    </location>
</feature>
<evidence type="ECO:0000256" key="3">
    <source>
        <dbReference type="ARBA" id="ARBA00022475"/>
    </source>
</evidence>
<feature type="transmembrane region" description="Helical" evidence="9">
    <location>
        <begin position="163"/>
        <end position="183"/>
    </location>
</feature>
<comment type="subcellular location">
    <subcellularLocation>
        <location evidence="1">Cell membrane</location>
        <topology evidence="1">Multi-pass membrane protein</topology>
    </subcellularLocation>
</comment>
<dbReference type="Proteomes" id="UP000229757">
    <property type="component" value="Chromosome"/>
</dbReference>
<dbReference type="SUPFAM" id="SSF52540">
    <property type="entry name" value="P-loop containing nucleoside triphosphate hydrolases"/>
    <property type="match status" value="1"/>
</dbReference>